<reference evidence="3" key="3">
    <citation type="submission" date="2025-09" db="UniProtKB">
        <authorList>
            <consortium name="Ensembl"/>
        </authorList>
    </citation>
    <scope>IDENTIFICATION</scope>
</reference>
<dbReference type="PROSITE" id="PS50003">
    <property type="entry name" value="PH_DOMAIN"/>
    <property type="match status" value="1"/>
</dbReference>
<protein>
    <recommendedName>
        <fullName evidence="2">PH domain-containing protein</fullName>
    </recommendedName>
</protein>
<feature type="domain" description="PH" evidence="2">
    <location>
        <begin position="60"/>
        <end position="165"/>
    </location>
</feature>
<dbReference type="AlphaFoldDB" id="A0A674HT89"/>
<feature type="compositionally biased region" description="Pro residues" evidence="1">
    <location>
        <begin position="46"/>
        <end position="62"/>
    </location>
</feature>
<dbReference type="InParanoid" id="A0A674HT89"/>
<dbReference type="PANTHER" id="PTHR10663">
    <property type="entry name" value="GUANYL-NUCLEOTIDE EXCHANGE FACTOR"/>
    <property type="match status" value="1"/>
</dbReference>
<reference evidence="3 4" key="1">
    <citation type="journal article" date="2010" name="Nature">
        <title>The genome of a songbird.</title>
        <authorList>
            <person name="Warren W.C."/>
            <person name="Clayton D.F."/>
            <person name="Ellegren H."/>
            <person name="Arnold A.P."/>
            <person name="Hillier L.W."/>
            <person name="Kunstner A."/>
            <person name="Searle S."/>
            <person name="White S."/>
            <person name="Vilella A.J."/>
            <person name="Fairley S."/>
            <person name="Heger A."/>
            <person name="Kong L."/>
            <person name="Ponting C.P."/>
            <person name="Jarvis E.D."/>
            <person name="Mello C.V."/>
            <person name="Minx P."/>
            <person name="Lovell P."/>
            <person name="Velho T.A."/>
            <person name="Ferris M."/>
            <person name="Balakrishnan C.N."/>
            <person name="Sinha S."/>
            <person name="Blatti C."/>
            <person name="London S.E."/>
            <person name="Li Y."/>
            <person name="Lin Y.C."/>
            <person name="George J."/>
            <person name="Sweedler J."/>
            <person name="Southey B."/>
            <person name="Gunaratne P."/>
            <person name="Watson M."/>
            <person name="Nam K."/>
            <person name="Backstrom N."/>
            <person name="Smeds L."/>
            <person name="Nabholz B."/>
            <person name="Itoh Y."/>
            <person name="Whitney O."/>
            <person name="Pfenning A.R."/>
            <person name="Howard J."/>
            <person name="Volker M."/>
            <person name="Skinner B.M."/>
            <person name="Griffin D.K."/>
            <person name="Ye L."/>
            <person name="McLaren W.M."/>
            <person name="Flicek P."/>
            <person name="Quesada V."/>
            <person name="Velasco G."/>
            <person name="Lopez-Otin C."/>
            <person name="Puente X.S."/>
            <person name="Olender T."/>
            <person name="Lancet D."/>
            <person name="Smit A.F."/>
            <person name="Hubley R."/>
            <person name="Konkel M.K."/>
            <person name="Walker J.A."/>
            <person name="Batzer M.A."/>
            <person name="Gu W."/>
            <person name="Pollock D.D."/>
            <person name="Chen L."/>
            <person name="Cheng Z."/>
            <person name="Eichler E.E."/>
            <person name="Stapley J."/>
            <person name="Slate J."/>
            <person name="Ekblom R."/>
            <person name="Birkhead T."/>
            <person name="Burke T."/>
            <person name="Burt D."/>
            <person name="Scharff C."/>
            <person name="Adam I."/>
            <person name="Richard H."/>
            <person name="Sultan M."/>
            <person name="Soldatov A."/>
            <person name="Lehrach H."/>
            <person name="Edwards S.V."/>
            <person name="Yang S.P."/>
            <person name="Li X."/>
            <person name="Graves T."/>
            <person name="Fulton L."/>
            <person name="Nelson J."/>
            <person name="Chinwalla A."/>
            <person name="Hou S."/>
            <person name="Mardis E.R."/>
            <person name="Wilson R.K."/>
        </authorList>
    </citation>
    <scope>NUCLEOTIDE SEQUENCE [LARGE SCALE GENOMIC DNA]</scope>
</reference>
<feature type="region of interest" description="Disordered" evidence="1">
    <location>
        <begin position="186"/>
        <end position="251"/>
    </location>
</feature>
<name>A0A674HT89_TAEGU</name>
<dbReference type="Ensembl" id="ENSTGUT00000041897.1">
    <property type="protein sequence ID" value="ENSTGUP00000037567.1"/>
    <property type="gene ID" value="ENSTGUG00000019723.1"/>
</dbReference>
<dbReference type="Pfam" id="PF15410">
    <property type="entry name" value="PH_9"/>
    <property type="match status" value="1"/>
</dbReference>
<dbReference type="Gene3D" id="2.30.29.30">
    <property type="entry name" value="Pleckstrin-homology domain (PH domain)/Phosphotyrosine-binding domain (PTB)"/>
    <property type="match status" value="1"/>
</dbReference>
<organism evidence="3 4">
    <name type="scientific">Taeniopygia guttata</name>
    <name type="common">Zebra finch</name>
    <name type="synonym">Poephila guttata</name>
    <dbReference type="NCBI Taxonomy" id="59729"/>
    <lineage>
        <taxon>Eukaryota</taxon>
        <taxon>Metazoa</taxon>
        <taxon>Chordata</taxon>
        <taxon>Craniata</taxon>
        <taxon>Vertebrata</taxon>
        <taxon>Euteleostomi</taxon>
        <taxon>Archelosauria</taxon>
        <taxon>Archosauria</taxon>
        <taxon>Dinosauria</taxon>
        <taxon>Saurischia</taxon>
        <taxon>Theropoda</taxon>
        <taxon>Coelurosauria</taxon>
        <taxon>Aves</taxon>
        <taxon>Neognathae</taxon>
        <taxon>Neoaves</taxon>
        <taxon>Telluraves</taxon>
        <taxon>Australaves</taxon>
        <taxon>Passeriformes</taxon>
        <taxon>Passeroidea</taxon>
        <taxon>Estrildidae</taxon>
        <taxon>Estrildinae</taxon>
        <taxon>Taeniopygia</taxon>
    </lineage>
</organism>
<dbReference type="InterPro" id="IPR041681">
    <property type="entry name" value="PH_9"/>
</dbReference>
<sequence>MFRNVPAFPTISHQFLGFFFFWDFHRDDDEDDAGADSQKAKKGPKFPNPEIPPELPGGPGPAPRGVLARKVLAESDGKKAPWGRRGWKHFGAELRGSLLLLQRDPPEGPQEILGLPHALARPHPQYSKRPHVFLLQTSDRRQFLCQAQSGADLSRWVFGINVAAALSSSPPFPAAVGSRRRFERPILPSAPSRCPPVRPQKNTPQKNPKSPKKTPKSPLKYRKPHRNIPNPMETPNPPIPSCPRRPAAAPR</sequence>
<dbReference type="GeneTree" id="ENSGT00940000155061"/>
<feature type="compositionally biased region" description="Basic residues" evidence="1">
    <location>
        <begin position="209"/>
        <end position="226"/>
    </location>
</feature>
<dbReference type="PANTHER" id="PTHR10663:SF338">
    <property type="entry name" value="PH AND SEC7 DOMAIN-CONTAINING PROTEIN 4"/>
    <property type="match status" value="1"/>
</dbReference>
<feature type="compositionally biased region" description="Pro residues" evidence="1">
    <location>
        <begin position="232"/>
        <end position="243"/>
    </location>
</feature>
<reference evidence="3" key="2">
    <citation type="submission" date="2025-08" db="UniProtKB">
        <authorList>
            <consortium name="Ensembl"/>
        </authorList>
    </citation>
    <scope>IDENTIFICATION</scope>
</reference>
<feature type="compositionally biased region" description="Low complexity" evidence="1">
    <location>
        <begin position="199"/>
        <end position="208"/>
    </location>
</feature>
<dbReference type="SUPFAM" id="SSF50729">
    <property type="entry name" value="PH domain-like"/>
    <property type="match status" value="1"/>
</dbReference>
<feature type="region of interest" description="Disordered" evidence="1">
    <location>
        <begin position="30"/>
        <end position="65"/>
    </location>
</feature>
<dbReference type="InterPro" id="IPR001849">
    <property type="entry name" value="PH_domain"/>
</dbReference>
<evidence type="ECO:0000313" key="3">
    <source>
        <dbReference type="Ensembl" id="ENSTGUP00000037567.1"/>
    </source>
</evidence>
<evidence type="ECO:0000313" key="4">
    <source>
        <dbReference type="Proteomes" id="UP000007754"/>
    </source>
</evidence>
<evidence type="ECO:0000256" key="1">
    <source>
        <dbReference type="SAM" id="MobiDB-lite"/>
    </source>
</evidence>
<evidence type="ECO:0000259" key="2">
    <source>
        <dbReference type="PROSITE" id="PS50003"/>
    </source>
</evidence>
<dbReference type="InterPro" id="IPR011993">
    <property type="entry name" value="PH-like_dom_sf"/>
</dbReference>
<proteinExistence type="predicted"/>
<dbReference type="Proteomes" id="UP000007754">
    <property type="component" value="Chromosome 22"/>
</dbReference>
<accession>A0A674HT89</accession>
<keyword evidence="4" id="KW-1185">Reference proteome</keyword>